<dbReference type="eggNOG" id="COG1680">
    <property type="taxonomic scope" value="Bacteria"/>
</dbReference>
<evidence type="ECO:0000313" key="2">
    <source>
        <dbReference type="EMBL" id="AGU14739.1"/>
    </source>
</evidence>
<name>U3GTV3_9CORY</name>
<evidence type="ECO:0000313" key="3">
    <source>
        <dbReference type="Proteomes" id="UP000016943"/>
    </source>
</evidence>
<dbReference type="EMBL" id="CP006365">
    <property type="protein sequence ID" value="AGU14739.1"/>
    <property type="molecule type" value="Genomic_DNA"/>
</dbReference>
<dbReference type="STRING" id="1348662.CARG_02935"/>
<dbReference type="HOGENOM" id="CLU_2536860_0_0_11"/>
<dbReference type="AlphaFoldDB" id="U3GTV3"/>
<dbReference type="Proteomes" id="UP000016943">
    <property type="component" value="Chromosome"/>
</dbReference>
<gene>
    <name evidence="2" type="ORF">CARG_02935</name>
</gene>
<evidence type="ECO:0000256" key="1">
    <source>
        <dbReference type="SAM" id="MobiDB-lite"/>
    </source>
</evidence>
<reference evidence="2 3" key="1">
    <citation type="journal article" date="2013" name="Genome Announc.">
        <title>Whole-Genome Sequence of the Clinical Strain Corynebacterium argentoratense DSM 44202, Isolated from a Human Throat Specimen.</title>
        <authorList>
            <person name="Bomholt C."/>
            <person name="Glaub A."/>
            <person name="Gravermann K."/>
            <person name="Albersmeier A."/>
            <person name="Brinkrolf K."/>
            <person name="Ruckert C."/>
            <person name="Tauch A."/>
        </authorList>
    </citation>
    <scope>NUCLEOTIDE SEQUENCE [LARGE SCALE GENOMIC DNA]</scope>
    <source>
        <strain evidence="2">DSM 44202</strain>
    </source>
</reference>
<proteinExistence type="predicted"/>
<dbReference type="Gene3D" id="3.40.710.10">
    <property type="entry name" value="DD-peptidase/beta-lactamase superfamily"/>
    <property type="match status" value="1"/>
</dbReference>
<evidence type="ECO:0008006" key="4">
    <source>
        <dbReference type="Google" id="ProtNLM"/>
    </source>
</evidence>
<dbReference type="KEGG" id="caz:CARG_02935"/>
<organism evidence="2 3">
    <name type="scientific">Corynebacterium argentoratense DSM 44202</name>
    <dbReference type="NCBI Taxonomy" id="1348662"/>
    <lineage>
        <taxon>Bacteria</taxon>
        <taxon>Bacillati</taxon>
        <taxon>Actinomycetota</taxon>
        <taxon>Actinomycetes</taxon>
        <taxon>Mycobacteriales</taxon>
        <taxon>Corynebacteriaceae</taxon>
        <taxon>Corynebacterium</taxon>
    </lineage>
</organism>
<accession>U3GTV3</accession>
<feature type="region of interest" description="Disordered" evidence="1">
    <location>
        <begin position="1"/>
        <end position="28"/>
    </location>
</feature>
<keyword evidence="3" id="KW-1185">Reference proteome</keyword>
<dbReference type="InterPro" id="IPR012338">
    <property type="entry name" value="Beta-lactam/transpept-like"/>
</dbReference>
<sequence>MAGLVDSSGTSLIHSNGCPPDAPTGRKKGSISCCGLGNLYMWIDPDTGIAGLWATRLLPFFDGPCVAAAEAFEAATYRAIRRR</sequence>
<dbReference type="PATRIC" id="fig|1348662.3.peg.576"/>
<protein>
    <recommendedName>
        <fullName evidence="4">Beta-lactamase-related domain-containing protein</fullName>
    </recommendedName>
</protein>